<protein>
    <submittedName>
        <fullName evidence="1">Uncharacterized protein</fullName>
    </submittedName>
</protein>
<comment type="caution">
    <text evidence="1">The sequence shown here is derived from an EMBL/GenBank/DDBJ whole genome shotgun (WGS) entry which is preliminary data.</text>
</comment>
<dbReference type="STRING" id="626937.HMPREF3293_01588"/>
<dbReference type="EMBL" id="LSZW01000061">
    <property type="protein sequence ID" value="KXK65376.1"/>
    <property type="molecule type" value="Genomic_DNA"/>
</dbReference>
<gene>
    <name evidence="1" type="ORF">HMPREF3293_01588</name>
</gene>
<name>A0A136Q4B3_9FIRM</name>
<evidence type="ECO:0000313" key="2">
    <source>
        <dbReference type="Proteomes" id="UP000070366"/>
    </source>
</evidence>
<reference evidence="2" key="1">
    <citation type="submission" date="2016-02" db="EMBL/GenBank/DDBJ databases">
        <authorList>
            <person name="Mitreva M."/>
            <person name="Pepin K.H."/>
            <person name="Mihindukulasuriya K.A."/>
            <person name="Fulton R."/>
            <person name="Fronick C."/>
            <person name="O'Laughlin M."/>
            <person name="Miner T."/>
            <person name="Herter B."/>
            <person name="Rosa B.A."/>
            <person name="Cordes M."/>
            <person name="Tomlinson C."/>
            <person name="Wollam A."/>
            <person name="Palsikar V.B."/>
            <person name="Mardis E.R."/>
            <person name="Wilson R.K."/>
        </authorList>
    </citation>
    <scope>NUCLEOTIDE SEQUENCE [LARGE SCALE GENOMIC DNA]</scope>
    <source>
        <strain evidence="2">DSM 22607</strain>
    </source>
</reference>
<accession>A0A136Q4B3</accession>
<evidence type="ECO:0000313" key="1">
    <source>
        <dbReference type="EMBL" id="KXK65376.1"/>
    </source>
</evidence>
<keyword evidence="2" id="KW-1185">Reference proteome</keyword>
<organism evidence="1 2">
    <name type="scientific">Christensenella minuta</name>
    <dbReference type="NCBI Taxonomy" id="626937"/>
    <lineage>
        <taxon>Bacteria</taxon>
        <taxon>Bacillati</taxon>
        <taxon>Bacillota</taxon>
        <taxon>Clostridia</taxon>
        <taxon>Christensenellales</taxon>
        <taxon>Christensenellaceae</taxon>
        <taxon>Christensenella</taxon>
    </lineage>
</organism>
<dbReference type="AlphaFoldDB" id="A0A136Q4B3"/>
<dbReference type="Proteomes" id="UP000070366">
    <property type="component" value="Unassembled WGS sequence"/>
</dbReference>
<proteinExistence type="predicted"/>
<sequence length="44" mass="5269">MVTGVPFLRRTGICLPRRTRRMDRKRHSLPYSPFFAGLCRCMER</sequence>